<keyword evidence="1" id="KW-1133">Transmembrane helix</keyword>
<comment type="caution">
    <text evidence="2">The sequence shown here is derived from an EMBL/GenBank/DDBJ whole genome shotgun (WGS) entry which is preliminary data.</text>
</comment>
<organism evidence="2 3">
    <name type="scientific">Flavobacterium granuli</name>
    <dbReference type="NCBI Taxonomy" id="280093"/>
    <lineage>
        <taxon>Bacteria</taxon>
        <taxon>Pseudomonadati</taxon>
        <taxon>Bacteroidota</taxon>
        <taxon>Flavobacteriia</taxon>
        <taxon>Flavobacteriales</taxon>
        <taxon>Flavobacteriaceae</taxon>
        <taxon>Flavobacterium</taxon>
    </lineage>
</organism>
<sequence>MTDDLETEKNSLNNSPITEVEDIGDITIPTKETETNNPNQKIDNMEVHHHSSHDHGKKTWRTYGWEFGMLFLAVFCGFLAEYFLEHRIEKEKGTQYVLSMIEDLESDSAKINEDLVNLKKQVVGLDSLSLLCSNSPYNDSTIKHMYQLMYYNTASSYQIGFTKRTITQLKNSGGMRLISNKASADAITEYAELIEDVESQGEYYDEQGIGEIVNLSRKIFNFNYMRGYNLKNKSSFFLKSKVVKLVNDDEKLMAEYSNQNFITSRVVAFYIYKLNNLQEQIPKTIAILKKENHLE</sequence>
<keyword evidence="1" id="KW-0812">Transmembrane</keyword>
<reference evidence="2 3" key="1">
    <citation type="submission" date="2023-07" db="EMBL/GenBank/DDBJ databases">
        <title>Sorghum-associated microbial communities from plants grown in Nebraska, USA.</title>
        <authorList>
            <person name="Schachtman D."/>
        </authorList>
    </citation>
    <scope>NUCLEOTIDE SEQUENCE [LARGE SCALE GENOMIC DNA]</scope>
    <source>
        <strain evidence="2 3">BE124</strain>
    </source>
</reference>
<evidence type="ECO:0000313" key="2">
    <source>
        <dbReference type="EMBL" id="MDR6846301.1"/>
    </source>
</evidence>
<name>A0ABU1S5K7_9FLAO</name>
<evidence type="ECO:0000313" key="3">
    <source>
        <dbReference type="Proteomes" id="UP001261871"/>
    </source>
</evidence>
<evidence type="ECO:0000256" key="1">
    <source>
        <dbReference type="SAM" id="Phobius"/>
    </source>
</evidence>
<dbReference type="RefSeq" id="WP_310008398.1">
    <property type="nucleotide sequence ID" value="NZ_JAVDTX010000007.1"/>
</dbReference>
<gene>
    <name evidence="2" type="ORF">J2W95_003017</name>
</gene>
<dbReference type="Proteomes" id="UP001261871">
    <property type="component" value="Unassembled WGS sequence"/>
</dbReference>
<proteinExistence type="predicted"/>
<keyword evidence="1" id="KW-0472">Membrane</keyword>
<protein>
    <submittedName>
        <fullName evidence="2">Uncharacterized protein</fullName>
    </submittedName>
</protein>
<feature type="transmembrane region" description="Helical" evidence="1">
    <location>
        <begin position="63"/>
        <end position="84"/>
    </location>
</feature>
<dbReference type="EMBL" id="JAVDTX010000007">
    <property type="protein sequence ID" value="MDR6846301.1"/>
    <property type="molecule type" value="Genomic_DNA"/>
</dbReference>
<accession>A0ABU1S5K7</accession>
<keyword evidence="3" id="KW-1185">Reference proteome</keyword>